<keyword evidence="1" id="KW-0805">Transcription regulation</keyword>
<evidence type="ECO:0000256" key="3">
    <source>
        <dbReference type="ARBA" id="ARBA00023163"/>
    </source>
</evidence>
<reference evidence="6" key="1">
    <citation type="journal article" date="2020" name="mSystems">
        <title>Genome- and Community-Level Interaction Insights into Carbon Utilization and Element Cycling Functions of Hydrothermarchaeota in Hydrothermal Sediment.</title>
        <authorList>
            <person name="Zhou Z."/>
            <person name="Liu Y."/>
            <person name="Xu W."/>
            <person name="Pan J."/>
            <person name="Luo Z.H."/>
            <person name="Li M."/>
        </authorList>
    </citation>
    <scope>NUCLEOTIDE SEQUENCE [LARGE SCALE GENOMIC DNA]</scope>
    <source>
        <strain evidence="6">HyVt-458</strain>
    </source>
</reference>
<dbReference type="PANTHER" id="PTHR47506:SF3">
    <property type="entry name" value="HTH-TYPE TRANSCRIPTIONAL REGULATOR LMRA"/>
    <property type="match status" value="1"/>
</dbReference>
<dbReference type="InterPro" id="IPR011075">
    <property type="entry name" value="TetR_C"/>
</dbReference>
<dbReference type="InterPro" id="IPR001647">
    <property type="entry name" value="HTH_TetR"/>
</dbReference>
<feature type="domain" description="HTH tetR-type" evidence="5">
    <location>
        <begin position="8"/>
        <end position="68"/>
    </location>
</feature>
<dbReference type="EMBL" id="DRLF01000408">
    <property type="protein sequence ID" value="HEC07546.1"/>
    <property type="molecule type" value="Genomic_DNA"/>
</dbReference>
<evidence type="ECO:0000256" key="2">
    <source>
        <dbReference type="ARBA" id="ARBA00023125"/>
    </source>
</evidence>
<evidence type="ECO:0000256" key="4">
    <source>
        <dbReference type="PROSITE-ProRule" id="PRU00335"/>
    </source>
</evidence>
<dbReference type="Pfam" id="PF16925">
    <property type="entry name" value="TetR_C_13"/>
    <property type="match status" value="1"/>
</dbReference>
<dbReference type="InterPro" id="IPR009057">
    <property type="entry name" value="Homeodomain-like_sf"/>
</dbReference>
<keyword evidence="3" id="KW-0804">Transcription</keyword>
<dbReference type="SUPFAM" id="SSF46689">
    <property type="entry name" value="Homeodomain-like"/>
    <property type="match status" value="1"/>
</dbReference>
<proteinExistence type="predicted"/>
<dbReference type="Proteomes" id="UP000886339">
    <property type="component" value="Unassembled WGS sequence"/>
</dbReference>
<evidence type="ECO:0000259" key="5">
    <source>
        <dbReference type="PROSITE" id="PS50977"/>
    </source>
</evidence>
<dbReference type="PANTHER" id="PTHR47506">
    <property type="entry name" value="TRANSCRIPTIONAL REGULATORY PROTEIN"/>
    <property type="match status" value="1"/>
</dbReference>
<name>A0A831RXN1_9GAMM</name>
<keyword evidence="2 4" id="KW-0238">DNA-binding</keyword>
<dbReference type="InterPro" id="IPR036271">
    <property type="entry name" value="Tet_transcr_reg_TetR-rel_C_sf"/>
</dbReference>
<dbReference type="Pfam" id="PF00440">
    <property type="entry name" value="TetR_N"/>
    <property type="match status" value="1"/>
</dbReference>
<dbReference type="PROSITE" id="PS50977">
    <property type="entry name" value="HTH_TETR_2"/>
    <property type="match status" value="1"/>
</dbReference>
<dbReference type="Gene3D" id="1.10.357.10">
    <property type="entry name" value="Tetracycline Repressor, domain 2"/>
    <property type="match status" value="1"/>
</dbReference>
<evidence type="ECO:0000313" key="6">
    <source>
        <dbReference type="EMBL" id="HEC07546.1"/>
    </source>
</evidence>
<gene>
    <name evidence="6" type="ORF">ENJ12_11875</name>
</gene>
<evidence type="ECO:0000256" key="1">
    <source>
        <dbReference type="ARBA" id="ARBA00023015"/>
    </source>
</evidence>
<protein>
    <submittedName>
        <fullName evidence="6">TetR/AcrR family transcriptional regulator</fullName>
    </submittedName>
</protein>
<dbReference type="AlphaFoldDB" id="A0A831RXN1"/>
<organism evidence="6">
    <name type="scientific">Thiolapillus brandeum</name>
    <dbReference type="NCBI Taxonomy" id="1076588"/>
    <lineage>
        <taxon>Bacteria</taxon>
        <taxon>Pseudomonadati</taxon>
        <taxon>Pseudomonadota</taxon>
        <taxon>Gammaproteobacteria</taxon>
        <taxon>Chromatiales</taxon>
        <taxon>Sedimenticolaceae</taxon>
        <taxon>Thiolapillus</taxon>
    </lineage>
</organism>
<accession>A0A831RXN1</accession>
<comment type="caution">
    <text evidence="6">The sequence shown here is derived from an EMBL/GenBank/DDBJ whole genome shotgun (WGS) entry which is preliminary data.</text>
</comment>
<dbReference type="PRINTS" id="PR00455">
    <property type="entry name" value="HTHTETR"/>
</dbReference>
<sequence>MSLSDKALATRERILTAATELFYLNGYHATGLDKVIRRAGVTKGNFYYHFPSKEALAIATLEWQFEKVSRELQTQVLTKDSTPLDTLIALLEFMAARQKQQHEKGQICGCYFGNFTLELSAASPQVRAKVNEIFSRYLGLIEDLLQRAVEEGQIKKSLDPARFAAVVLGQIEGAILLDKASQNPVHFETSIEFIRQYLKAA</sequence>
<feature type="DNA-binding region" description="H-T-H motif" evidence="4">
    <location>
        <begin position="31"/>
        <end position="50"/>
    </location>
</feature>
<dbReference type="GO" id="GO:0003677">
    <property type="term" value="F:DNA binding"/>
    <property type="evidence" value="ECO:0007669"/>
    <property type="project" value="UniProtKB-UniRule"/>
</dbReference>
<dbReference type="SUPFAM" id="SSF48498">
    <property type="entry name" value="Tetracyclin repressor-like, C-terminal domain"/>
    <property type="match status" value="1"/>
</dbReference>